<organism evidence="3 4">
    <name type="scientific">Riccia fluitans</name>
    <dbReference type="NCBI Taxonomy" id="41844"/>
    <lineage>
        <taxon>Eukaryota</taxon>
        <taxon>Viridiplantae</taxon>
        <taxon>Streptophyta</taxon>
        <taxon>Embryophyta</taxon>
        <taxon>Marchantiophyta</taxon>
        <taxon>Marchantiopsida</taxon>
        <taxon>Marchantiidae</taxon>
        <taxon>Marchantiales</taxon>
        <taxon>Ricciaceae</taxon>
        <taxon>Riccia</taxon>
    </lineage>
</organism>
<feature type="compositionally biased region" description="Polar residues" evidence="1">
    <location>
        <begin position="48"/>
        <end position="60"/>
    </location>
</feature>
<comment type="caution">
    <text evidence="3">The sequence shown here is derived from an EMBL/GenBank/DDBJ whole genome shotgun (WGS) entry which is preliminary data.</text>
</comment>
<dbReference type="Gene3D" id="3.40.50.720">
    <property type="entry name" value="NAD(P)-binding Rossmann-like Domain"/>
    <property type="match status" value="1"/>
</dbReference>
<proteinExistence type="predicted"/>
<name>A0ABD1Y0U5_9MARC</name>
<sequence length="150" mass="16478">MRGLYEPPSCSPRERVTLDIDVTPIPGNELLSWQIYKHPAPEQLTFCVSQTQESQAGSESSNREQEVDAEELLKDGLSLDKSLRPIEGLKTSSAVALVTGVTGFSGAVLLENLLLGNSFQVIYCLVRGMSPADAWDRLLATRKKHHSHSD</sequence>
<gene>
    <name evidence="3" type="ORF">R1flu_000503</name>
</gene>
<feature type="region of interest" description="Disordered" evidence="1">
    <location>
        <begin position="48"/>
        <end position="70"/>
    </location>
</feature>
<dbReference type="InterPro" id="IPR013120">
    <property type="entry name" value="FAR_NAD-bd"/>
</dbReference>
<feature type="compositionally biased region" description="Basic and acidic residues" evidence="1">
    <location>
        <begin position="61"/>
        <end position="70"/>
    </location>
</feature>
<accession>A0ABD1Y0U5</accession>
<feature type="domain" description="Thioester reductase (TE)" evidence="2">
    <location>
        <begin position="98"/>
        <end position="145"/>
    </location>
</feature>
<reference evidence="3 4" key="1">
    <citation type="submission" date="2024-09" db="EMBL/GenBank/DDBJ databases">
        <title>Chromosome-scale assembly of Riccia fluitans.</title>
        <authorList>
            <person name="Paukszto L."/>
            <person name="Sawicki J."/>
            <person name="Karawczyk K."/>
            <person name="Piernik-Szablinska J."/>
            <person name="Szczecinska M."/>
            <person name="Mazdziarz M."/>
        </authorList>
    </citation>
    <scope>NUCLEOTIDE SEQUENCE [LARGE SCALE GENOMIC DNA]</scope>
    <source>
        <strain evidence="3">Rf_01</strain>
        <tissue evidence="3">Aerial parts of the thallus</tissue>
    </source>
</reference>
<dbReference type="Proteomes" id="UP001605036">
    <property type="component" value="Unassembled WGS sequence"/>
</dbReference>
<keyword evidence="4" id="KW-1185">Reference proteome</keyword>
<evidence type="ECO:0000313" key="4">
    <source>
        <dbReference type="Proteomes" id="UP001605036"/>
    </source>
</evidence>
<protein>
    <recommendedName>
        <fullName evidence="2">Thioester reductase (TE) domain-containing protein</fullName>
    </recommendedName>
</protein>
<dbReference type="Pfam" id="PF07993">
    <property type="entry name" value="NAD_binding_4"/>
    <property type="match status" value="1"/>
</dbReference>
<evidence type="ECO:0000259" key="2">
    <source>
        <dbReference type="Pfam" id="PF07993"/>
    </source>
</evidence>
<dbReference type="AlphaFoldDB" id="A0ABD1Y0U5"/>
<evidence type="ECO:0000256" key="1">
    <source>
        <dbReference type="SAM" id="MobiDB-lite"/>
    </source>
</evidence>
<evidence type="ECO:0000313" key="3">
    <source>
        <dbReference type="EMBL" id="KAL2620298.1"/>
    </source>
</evidence>
<dbReference type="EMBL" id="JBHFFA010000006">
    <property type="protein sequence ID" value="KAL2620298.1"/>
    <property type="molecule type" value="Genomic_DNA"/>
</dbReference>